<keyword evidence="3" id="KW-1185">Reference proteome</keyword>
<organism evidence="2 3">
    <name type="scientific">Thermococcus gammatolerans (strain DSM 15229 / JCM 11827 / EJ3)</name>
    <dbReference type="NCBI Taxonomy" id="593117"/>
    <lineage>
        <taxon>Archaea</taxon>
        <taxon>Methanobacteriati</taxon>
        <taxon>Methanobacteriota</taxon>
        <taxon>Thermococci</taxon>
        <taxon>Thermococcales</taxon>
        <taxon>Thermococcaceae</taxon>
        <taxon>Thermococcus</taxon>
    </lineage>
</organism>
<evidence type="ECO:0000256" key="1">
    <source>
        <dbReference type="SAM" id="Coils"/>
    </source>
</evidence>
<dbReference type="PATRIC" id="fig|593117.10.peg.1493"/>
<dbReference type="PaxDb" id="593117-TGAM_1491"/>
<proteinExistence type="predicted"/>
<dbReference type="EMBL" id="CP001398">
    <property type="protein sequence ID" value="ACS33993.1"/>
    <property type="molecule type" value="Genomic_DNA"/>
</dbReference>
<dbReference type="AlphaFoldDB" id="C5A6Y1"/>
<sequence length="200" mass="23117">MVEVVGIEETLREIEEVEKRAEKDYRSILKKLKDPQYADFRVLLLRMAIDTALHRHLIEALRKAYREAVELVDEFGYTDNIELPEDAPRRQMNEEIVIIPGLPSMVLPGGEFMGGKIPPEEALRELLNLKLENVVIPFEKKKEIAKVVDEILRLEGKMRDGYSHLESKAIHPLIKAIAVESKNNEEQHISVLQKIKERME</sequence>
<accession>C5A6Y1</accession>
<protein>
    <submittedName>
        <fullName evidence="2">Uncharacterized protein</fullName>
    </submittedName>
</protein>
<dbReference type="KEGG" id="tga:TGAM_1491"/>
<dbReference type="HOGENOM" id="CLU_119369_0_0_2"/>
<gene>
    <name evidence="2" type="ordered locus">TGAM_1491</name>
</gene>
<feature type="coiled-coil region" evidence="1">
    <location>
        <begin position="4"/>
        <end position="31"/>
    </location>
</feature>
<reference evidence="2 3" key="1">
    <citation type="journal article" date="2007" name="Genome Biol.">
        <title>Genome analysis and genome-wide proteomics of Thermococcus gammatolerans, the most radioresistant organism known amongst the Archaea.</title>
        <authorList>
            <person name="Zivanovic Y."/>
            <person name="Armengaud J."/>
            <person name="Lagorce A."/>
            <person name="Leplat C."/>
            <person name="Guerin P."/>
            <person name="Dutertre M."/>
            <person name="Anthouard V."/>
            <person name="Forterre P."/>
            <person name="Wincker P."/>
            <person name="Confalonieri F."/>
        </authorList>
    </citation>
    <scope>NUCLEOTIDE SEQUENCE [LARGE SCALE GENOMIC DNA]</scope>
    <source>
        <strain evidence="3">DSM 15229 / JCM 11827 / EJ3</strain>
    </source>
</reference>
<evidence type="ECO:0000313" key="3">
    <source>
        <dbReference type="Proteomes" id="UP000001488"/>
    </source>
</evidence>
<dbReference type="STRING" id="593117.TGAM_1491"/>
<dbReference type="eggNOG" id="arCOG00022">
    <property type="taxonomic scope" value="Archaea"/>
</dbReference>
<dbReference type="Proteomes" id="UP000001488">
    <property type="component" value="Chromosome"/>
</dbReference>
<name>C5A6Y1_THEGJ</name>
<evidence type="ECO:0000313" key="2">
    <source>
        <dbReference type="EMBL" id="ACS33993.1"/>
    </source>
</evidence>
<dbReference type="RefSeq" id="WP_015859104.1">
    <property type="nucleotide sequence ID" value="NC_012804.1"/>
</dbReference>
<dbReference type="GeneID" id="7987293"/>
<keyword evidence="1" id="KW-0175">Coiled coil</keyword>